<keyword evidence="2" id="KW-0963">Cytoplasm</keyword>
<dbReference type="InterPro" id="IPR006169">
    <property type="entry name" value="GTP1_OBG_dom"/>
</dbReference>
<evidence type="ECO:0000256" key="3">
    <source>
        <dbReference type="ARBA" id="ARBA00022741"/>
    </source>
</evidence>
<dbReference type="PANTHER" id="PTHR11702">
    <property type="entry name" value="DEVELOPMENTALLY REGULATED GTP-BINDING PROTEIN-RELATED"/>
    <property type="match status" value="1"/>
</dbReference>
<evidence type="ECO:0000256" key="5">
    <source>
        <dbReference type="ARBA" id="ARBA00022842"/>
    </source>
</evidence>
<dbReference type="AlphaFoldDB" id="A0A7Y2EAK4"/>
<keyword evidence="4" id="KW-0378">Hydrolase</keyword>
<dbReference type="GO" id="GO:0042254">
    <property type="term" value="P:ribosome biogenesis"/>
    <property type="evidence" value="ECO:0007669"/>
    <property type="project" value="UniProtKB-UniRule"/>
</dbReference>
<dbReference type="InterPro" id="IPR027417">
    <property type="entry name" value="P-loop_NTPase"/>
</dbReference>
<organism evidence="10 11">
    <name type="scientific">Eiseniibacteriota bacterium</name>
    <dbReference type="NCBI Taxonomy" id="2212470"/>
    <lineage>
        <taxon>Bacteria</taxon>
        <taxon>Candidatus Eiseniibacteriota</taxon>
    </lineage>
</organism>
<dbReference type="Proteomes" id="UP000547674">
    <property type="component" value="Unassembled WGS sequence"/>
</dbReference>
<feature type="non-terminal residue" evidence="10">
    <location>
        <position position="220"/>
    </location>
</feature>
<reference evidence="10 11" key="1">
    <citation type="submission" date="2020-03" db="EMBL/GenBank/DDBJ databases">
        <title>Metabolic flexibility allows generalist bacteria to become dominant in a frequently disturbed ecosystem.</title>
        <authorList>
            <person name="Chen Y.-J."/>
            <person name="Leung P.M."/>
            <person name="Bay S.K."/>
            <person name="Hugenholtz P."/>
            <person name="Kessler A.J."/>
            <person name="Shelley G."/>
            <person name="Waite D.W."/>
            <person name="Cook P.L."/>
            <person name="Greening C."/>
        </authorList>
    </citation>
    <scope>NUCLEOTIDE SEQUENCE [LARGE SCALE GENOMIC DNA]</scope>
    <source>
        <strain evidence="10">SS_bin_28</strain>
    </source>
</reference>
<evidence type="ECO:0000313" key="10">
    <source>
        <dbReference type="EMBL" id="NNF06420.1"/>
    </source>
</evidence>
<dbReference type="Gene3D" id="2.70.210.12">
    <property type="entry name" value="GTP1/OBG domain"/>
    <property type="match status" value="1"/>
</dbReference>
<evidence type="ECO:0000256" key="2">
    <source>
        <dbReference type="ARBA" id="ARBA00022490"/>
    </source>
</evidence>
<dbReference type="GO" id="GO:0003924">
    <property type="term" value="F:GTPase activity"/>
    <property type="evidence" value="ECO:0007669"/>
    <property type="project" value="InterPro"/>
</dbReference>
<keyword evidence="5" id="KW-0460">Magnesium</keyword>
<evidence type="ECO:0000256" key="6">
    <source>
        <dbReference type="ARBA" id="ARBA00023134"/>
    </source>
</evidence>
<dbReference type="InterPro" id="IPR045086">
    <property type="entry name" value="OBG_GTPase"/>
</dbReference>
<evidence type="ECO:0000256" key="1">
    <source>
        <dbReference type="ARBA" id="ARBA00007699"/>
    </source>
</evidence>
<sequence length="220" mass="23114">MFVDEVECTVEAGQGGHGVVAFLREKYRPNGGPCGGDGGRGGSIILKVDSNLHTLLDIRYNSRYKAKRGAHGQGSNKTGKGGPNIEIRVPPGTEVWNMDTGFLMGDLTDPDASLVVAKGGRGGRGNQHFANSRQQAPQSAENGQPGEKRKLRLTLKLMADVGLVGFPNAGKSTLLAALSKARPKIADYPFTTLEPGLGIVPTGEYSSMVMADIPGLIEGA</sequence>
<dbReference type="PROSITE" id="PS51883">
    <property type="entry name" value="OBG"/>
    <property type="match status" value="1"/>
</dbReference>
<feature type="region of interest" description="Disordered" evidence="7">
    <location>
        <begin position="66"/>
        <end position="86"/>
    </location>
</feature>
<keyword evidence="6" id="KW-0342">GTP-binding</keyword>
<dbReference type="Pfam" id="PF01926">
    <property type="entry name" value="MMR_HSR1"/>
    <property type="match status" value="1"/>
</dbReference>
<dbReference type="PROSITE" id="PS51710">
    <property type="entry name" value="G_OBG"/>
    <property type="match status" value="1"/>
</dbReference>
<gene>
    <name evidence="10" type="primary">obgE</name>
    <name evidence="10" type="ORF">HKN21_06640</name>
</gene>
<dbReference type="InterPro" id="IPR031167">
    <property type="entry name" value="G_OBG"/>
</dbReference>
<comment type="caution">
    <text evidence="10">The sequence shown here is derived from an EMBL/GenBank/DDBJ whole genome shotgun (WGS) entry which is preliminary data.</text>
</comment>
<dbReference type="FunFam" id="2.70.210.12:FF:000001">
    <property type="entry name" value="GTPase Obg"/>
    <property type="match status" value="1"/>
</dbReference>
<evidence type="ECO:0000256" key="7">
    <source>
        <dbReference type="SAM" id="MobiDB-lite"/>
    </source>
</evidence>
<evidence type="ECO:0000259" key="8">
    <source>
        <dbReference type="PROSITE" id="PS51710"/>
    </source>
</evidence>
<feature type="domain" description="OBG-type G" evidence="8">
    <location>
        <begin position="159"/>
        <end position="220"/>
    </location>
</feature>
<evidence type="ECO:0000259" key="9">
    <source>
        <dbReference type="PROSITE" id="PS51883"/>
    </source>
</evidence>
<dbReference type="EMBL" id="JABDJR010000254">
    <property type="protein sequence ID" value="NNF06420.1"/>
    <property type="molecule type" value="Genomic_DNA"/>
</dbReference>
<feature type="domain" description="Obg" evidence="9">
    <location>
        <begin position="1"/>
        <end position="158"/>
    </location>
</feature>
<dbReference type="PRINTS" id="PR00326">
    <property type="entry name" value="GTP1OBG"/>
</dbReference>
<dbReference type="NCBIfam" id="TIGR02729">
    <property type="entry name" value="Obg_CgtA"/>
    <property type="match status" value="1"/>
</dbReference>
<dbReference type="InterPro" id="IPR014100">
    <property type="entry name" value="GTP-bd_Obg/CgtA"/>
</dbReference>
<dbReference type="PANTHER" id="PTHR11702:SF31">
    <property type="entry name" value="MITOCHONDRIAL RIBOSOME-ASSOCIATED GTPASE 2"/>
    <property type="match status" value="1"/>
</dbReference>
<evidence type="ECO:0000256" key="4">
    <source>
        <dbReference type="ARBA" id="ARBA00022801"/>
    </source>
</evidence>
<feature type="compositionally biased region" description="Polar residues" evidence="7">
    <location>
        <begin position="128"/>
        <end position="142"/>
    </location>
</feature>
<dbReference type="SUPFAM" id="SSF82051">
    <property type="entry name" value="Obg GTP-binding protein N-terminal domain"/>
    <property type="match status" value="1"/>
</dbReference>
<proteinExistence type="inferred from homology"/>
<accession>A0A7Y2EAK4</accession>
<feature type="region of interest" description="Disordered" evidence="7">
    <location>
        <begin position="121"/>
        <end position="147"/>
    </location>
</feature>
<dbReference type="InterPro" id="IPR006073">
    <property type="entry name" value="GTP-bd"/>
</dbReference>
<dbReference type="SUPFAM" id="SSF52540">
    <property type="entry name" value="P-loop containing nucleoside triphosphate hydrolases"/>
    <property type="match status" value="1"/>
</dbReference>
<protein>
    <submittedName>
        <fullName evidence="10">GTPase ObgE</fullName>
    </submittedName>
</protein>
<dbReference type="NCBIfam" id="NF008956">
    <property type="entry name" value="PRK12299.1"/>
    <property type="match status" value="1"/>
</dbReference>
<dbReference type="GO" id="GO:0005525">
    <property type="term" value="F:GTP binding"/>
    <property type="evidence" value="ECO:0007669"/>
    <property type="project" value="UniProtKB-KW"/>
</dbReference>
<dbReference type="Pfam" id="PF01018">
    <property type="entry name" value="GTP1_OBG"/>
    <property type="match status" value="1"/>
</dbReference>
<comment type="similarity">
    <text evidence="1">Belongs to the TRAFAC class OBG-HflX-like GTPase superfamily. OBG GTPase family.</text>
</comment>
<dbReference type="InterPro" id="IPR036726">
    <property type="entry name" value="GTP1_OBG_dom_sf"/>
</dbReference>
<keyword evidence="3" id="KW-0547">Nucleotide-binding</keyword>
<dbReference type="GO" id="GO:0000287">
    <property type="term" value="F:magnesium ion binding"/>
    <property type="evidence" value="ECO:0007669"/>
    <property type="project" value="InterPro"/>
</dbReference>
<evidence type="ECO:0000313" key="11">
    <source>
        <dbReference type="Proteomes" id="UP000547674"/>
    </source>
</evidence>
<dbReference type="Gene3D" id="3.40.50.300">
    <property type="entry name" value="P-loop containing nucleotide triphosphate hydrolases"/>
    <property type="match status" value="1"/>
</dbReference>
<name>A0A7Y2EAK4_UNCEI</name>